<dbReference type="GO" id="GO:0005829">
    <property type="term" value="C:cytosol"/>
    <property type="evidence" value="ECO:0007669"/>
    <property type="project" value="TreeGrafter"/>
</dbReference>
<dbReference type="InterPro" id="IPR005746">
    <property type="entry name" value="Thioredoxin"/>
</dbReference>
<reference evidence="11" key="1">
    <citation type="submission" date="2020-04" db="EMBL/GenBank/DDBJ databases">
        <authorList>
            <person name="Zhang T."/>
        </authorList>
    </citation>
    <scope>NUCLEOTIDE SEQUENCE</scope>
    <source>
        <strain evidence="11">HKST-UBA11</strain>
    </source>
</reference>
<dbReference type="AlphaFoldDB" id="A0A955RKE7"/>
<dbReference type="GO" id="GO:0045454">
    <property type="term" value="P:cell redox homeostasis"/>
    <property type="evidence" value="ECO:0007669"/>
    <property type="project" value="TreeGrafter"/>
</dbReference>
<keyword evidence="4 9" id="KW-1015">Disulfide bond</keyword>
<comment type="similarity">
    <text evidence="1 7">Belongs to the thioredoxin family.</text>
</comment>
<dbReference type="NCBIfam" id="TIGR01068">
    <property type="entry name" value="thioredoxin"/>
    <property type="match status" value="1"/>
</dbReference>
<evidence type="ECO:0000256" key="8">
    <source>
        <dbReference type="PIRSR" id="PIRSR000077-1"/>
    </source>
</evidence>
<keyword evidence="5 9" id="KW-0676">Redox-active center</keyword>
<evidence type="ECO:0000313" key="12">
    <source>
        <dbReference type="Proteomes" id="UP000754563"/>
    </source>
</evidence>
<dbReference type="InterPro" id="IPR036249">
    <property type="entry name" value="Thioredoxin-like_sf"/>
</dbReference>
<organism evidence="11 12">
    <name type="scientific">Candidatus Dojkabacteria bacterium</name>
    <dbReference type="NCBI Taxonomy" id="2099670"/>
    <lineage>
        <taxon>Bacteria</taxon>
        <taxon>Candidatus Dojkabacteria</taxon>
    </lineage>
</organism>
<dbReference type="Pfam" id="PF00085">
    <property type="entry name" value="Thioredoxin"/>
    <property type="match status" value="1"/>
</dbReference>
<dbReference type="PANTHER" id="PTHR45663">
    <property type="entry name" value="GEO12009P1"/>
    <property type="match status" value="1"/>
</dbReference>
<dbReference type="PROSITE" id="PS00194">
    <property type="entry name" value="THIOREDOXIN_1"/>
    <property type="match status" value="1"/>
</dbReference>
<evidence type="ECO:0000259" key="10">
    <source>
        <dbReference type="PROSITE" id="PS51352"/>
    </source>
</evidence>
<keyword evidence="3" id="KW-0249">Electron transport</keyword>
<protein>
    <recommendedName>
        <fullName evidence="6 7">Thioredoxin</fullName>
    </recommendedName>
</protein>
<evidence type="ECO:0000256" key="2">
    <source>
        <dbReference type="ARBA" id="ARBA00022448"/>
    </source>
</evidence>
<evidence type="ECO:0000256" key="7">
    <source>
        <dbReference type="PIRNR" id="PIRNR000077"/>
    </source>
</evidence>
<proteinExistence type="inferred from homology"/>
<feature type="disulfide bond" description="Redox-active" evidence="9">
    <location>
        <begin position="32"/>
        <end position="35"/>
    </location>
</feature>
<reference evidence="11" key="2">
    <citation type="journal article" date="2021" name="Microbiome">
        <title>Successional dynamics and alternative stable states in a saline activated sludge microbial community over 9 years.</title>
        <authorList>
            <person name="Wang Y."/>
            <person name="Ye J."/>
            <person name="Ju F."/>
            <person name="Liu L."/>
            <person name="Boyd J.A."/>
            <person name="Deng Y."/>
            <person name="Parks D.H."/>
            <person name="Jiang X."/>
            <person name="Yin X."/>
            <person name="Woodcroft B.J."/>
            <person name="Tyson G.W."/>
            <person name="Hugenholtz P."/>
            <person name="Polz M.F."/>
            <person name="Zhang T."/>
        </authorList>
    </citation>
    <scope>NUCLEOTIDE SEQUENCE</scope>
    <source>
        <strain evidence="11">HKST-UBA11</strain>
    </source>
</reference>
<evidence type="ECO:0000256" key="4">
    <source>
        <dbReference type="ARBA" id="ARBA00023157"/>
    </source>
</evidence>
<feature type="domain" description="Thioredoxin" evidence="10">
    <location>
        <begin position="1"/>
        <end position="107"/>
    </location>
</feature>
<dbReference type="SUPFAM" id="SSF52833">
    <property type="entry name" value="Thioredoxin-like"/>
    <property type="match status" value="1"/>
</dbReference>
<feature type="site" description="Contributes to redox potential value" evidence="8">
    <location>
        <position position="34"/>
    </location>
</feature>
<dbReference type="InterPro" id="IPR013766">
    <property type="entry name" value="Thioredoxin_domain"/>
</dbReference>
<dbReference type="PRINTS" id="PR00421">
    <property type="entry name" value="THIOREDOXIN"/>
</dbReference>
<dbReference type="PIRSF" id="PIRSF000077">
    <property type="entry name" value="Thioredoxin"/>
    <property type="match status" value="1"/>
</dbReference>
<dbReference type="Proteomes" id="UP000754563">
    <property type="component" value="Unassembled WGS sequence"/>
</dbReference>
<dbReference type="GO" id="GO:0015035">
    <property type="term" value="F:protein-disulfide reductase activity"/>
    <property type="evidence" value="ECO:0007669"/>
    <property type="project" value="UniProtKB-UniRule"/>
</dbReference>
<dbReference type="PANTHER" id="PTHR45663:SF11">
    <property type="entry name" value="GEO12009P1"/>
    <property type="match status" value="1"/>
</dbReference>
<evidence type="ECO:0000256" key="3">
    <source>
        <dbReference type="ARBA" id="ARBA00022982"/>
    </source>
</evidence>
<dbReference type="CDD" id="cd02947">
    <property type="entry name" value="TRX_family"/>
    <property type="match status" value="1"/>
</dbReference>
<gene>
    <name evidence="11" type="primary">trxA</name>
    <name evidence="11" type="ORF">KC717_03590</name>
</gene>
<dbReference type="InterPro" id="IPR017937">
    <property type="entry name" value="Thioredoxin_CS"/>
</dbReference>
<dbReference type="PROSITE" id="PS51352">
    <property type="entry name" value="THIOREDOXIN_2"/>
    <property type="match status" value="1"/>
</dbReference>
<dbReference type="FunFam" id="3.40.30.10:FF:000001">
    <property type="entry name" value="Thioredoxin"/>
    <property type="match status" value="1"/>
</dbReference>
<accession>A0A955RKE7</accession>
<feature type="active site" description="Nucleophile" evidence="8">
    <location>
        <position position="32"/>
    </location>
</feature>
<evidence type="ECO:0000256" key="1">
    <source>
        <dbReference type="ARBA" id="ARBA00008987"/>
    </source>
</evidence>
<evidence type="ECO:0000256" key="6">
    <source>
        <dbReference type="NCBIfam" id="TIGR01068"/>
    </source>
</evidence>
<keyword evidence="2" id="KW-0813">Transport</keyword>
<feature type="site" description="Deprotonates C-terminal active site Cys" evidence="8">
    <location>
        <position position="26"/>
    </location>
</feature>
<name>A0A955RKE7_9BACT</name>
<sequence>MSNVAVLTDTDFQEKTSGEEKPVLVDFWAPWCGPCQILGPIIEQLSDEHSDKADFYKMDVDENPNTAGTFKIMSIPTVMIFKGGEVKETFIGVQSKDVYLDALQKHA</sequence>
<feature type="active site" description="Nucleophile" evidence="8">
    <location>
        <position position="35"/>
    </location>
</feature>
<feature type="site" description="Contributes to redox potential value" evidence="8">
    <location>
        <position position="33"/>
    </location>
</feature>
<comment type="caution">
    <text evidence="11">The sequence shown here is derived from an EMBL/GenBank/DDBJ whole genome shotgun (WGS) entry which is preliminary data.</text>
</comment>
<evidence type="ECO:0000313" key="11">
    <source>
        <dbReference type="EMBL" id="MCA9385705.1"/>
    </source>
</evidence>
<dbReference type="EMBL" id="JAGQLH010000038">
    <property type="protein sequence ID" value="MCA9385705.1"/>
    <property type="molecule type" value="Genomic_DNA"/>
</dbReference>
<evidence type="ECO:0000256" key="9">
    <source>
        <dbReference type="PIRSR" id="PIRSR000077-4"/>
    </source>
</evidence>
<evidence type="ECO:0000256" key="5">
    <source>
        <dbReference type="ARBA" id="ARBA00023284"/>
    </source>
</evidence>
<dbReference type="Gene3D" id="3.40.30.10">
    <property type="entry name" value="Glutaredoxin"/>
    <property type="match status" value="1"/>
</dbReference>